<evidence type="ECO:0000313" key="3">
    <source>
        <dbReference type="EMBL" id="MBB3954597.1"/>
    </source>
</evidence>
<protein>
    <submittedName>
        <fullName evidence="3">Hydrogenase-1 operon protein HyaE</fullName>
    </submittedName>
</protein>
<dbReference type="Gene3D" id="3.40.30.10">
    <property type="entry name" value="Glutaredoxin"/>
    <property type="match status" value="1"/>
</dbReference>
<sequence length="153" mass="16826">MSDLSPELDRSAHSPLLASIIARHDYAVVGEEDFDTIAASHPLSMLLVAGDWWRLAECDDLAVVVPELDKALGGHVGVLVAARDAERAMQRRFRFASFPALIFLREGQYLGAMEGIRDWSEYMNELPDMLGREPSDPPPFRMPSGCATPNGDA</sequence>
<gene>
    <name evidence="3" type="ORF">GGR38_001536</name>
</gene>
<name>A0A7W6G747_9SPHN</name>
<dbReference type="AlphaFoldDB" id="A0A7W6G747"/>
<accession>A0A7W6G747</accession>
<feature type="region of interest" description="Disordered" evidence="2">
    <location>
        <begin position="130"/>
        <end position="153"/>
    </location>
</feature>
<keyword evidence="4" id="KW-1185">Reference proteome</keyword>
<dbReference type="Pfam" id="PF07449">
    <property type="entry name" value="HyaE"/>
    <property type="match status" value="1"/>
</dbReference>
<dbReference type="Proteomes" id="UP000548867">
    <property type="component" value="Unassembled WGS sequence"/>
</dbReference>
<evidence type="ECO:0000313" key="4">
    <source>
        <dbReference type="Proteomes" id="UP000548867"/>
    </source>
</evidence>
<dbReference type="SUPFAM" id="SSF52833">
    <property type="entry name" value="Thioredoxin-like"/>
    <property type="match status" value="1"/>
</dbReference>
<comment type="caution">
    <text evidence="3">The sequence shown here is derived from an EMBL/GenBank/DDBJ whole genome shotgun (WGS) entry which is preliminary data.</text>
</comment>
<comment type="similarity">
    <text evidence="1">Belongs to the HupG/HyaE family.</text>
</comment>
<organism evidence="3 4">
    <name type="scientific">Novosphingobium sediminicola</name>
    <dbReference type="NCBI Taxonomy" id="563162"/>
    <lineage>
        <taxon>Bacteria</taxon>
        <taxon>Pseudomonadati</taxon>
        <taxon>Pseudomonadota</taxon>
        <taxon>Alphaproteobacteria</taxon>
        <taxon>Sphingomonadales</taxon>
        <taxon>Sphingomonadaceae</taxon>
        <taxon>Novosphingobium</taxon>
    </lineage>
</organism>
<evidence type="ECO:0000256" key="1">
    <source>
        <dbReference type="ARBA" id="ARBA00009004"/>
    </source>
</evidence>
<dbReference type="InterPro" id="IPR010893">
    <property type="entry name" value="NiFe-hyd_mat_HyaE"/>
</dbReference>
<proteinExistence type="inferred from homology"/>
<dbReference type="InterPro" id="IPR036249">
    <property type="entry name" value="Thioredoxin-like_sf"/>
</dbReference>
<evidence type="ECO:0000256" key="2">
    <source>
        <dbReference type="SAM" id="MobiDB-lite"/>
    </source>
</evidence>
<reference evidence="3 4" key="1">
    <citation type="submission" date="2020-08" db="EMBL/GenBank/DDBJ databases">
        <title>Genomic Encyclopedia of Type Strains, Phase IV (KMG-IV): sequencing the most valuable type-strain genomes for metagenomic binning, comparative biology and taxonomic classification.</title>
        <authorList>
            <person name="Goeker M."/>
        </authorList>
    </citation>
    <scope>NUCLEOTIDE SEQUENCE [LARGE SCALE GENOMIC DNA]</scope>
    <source>
        <strain evidence="3 4">DSM 27057</strain>
    </source>
</reference>
<dbReference type="RefSeq" id="WP_183624202.1">
    <property type="nucleotide sequence ID" value="NZ_JACIDX010000005.1"/>
</dbReference>
<dbReference type="EMBL" id="JACIDX010000005">
    <property type="protein sequence ID" value="MBB3954597.1"/>
    <property type="molecule type" value="Genomic_DNA"/>
</dbReference>